<gene>
    <name evidence="2" type="ORF">UY92_C0004G0030</name>
</gene>
<feature type="transmembrane region" description="Helical" evidence="1">
    <location>
        <begin position="72"/>
        <end position="93"/>
    </location>
</feature>
<keyword evidence="1" id="KW-0812">Transmembrane</keyword>
<protein>
    <submittedName>
        <fullName evidence="2">Uncharacterized protein</fullName>
    </submittedName>
</protein>
<proteinExistence type="predicted"/>
<evidence type="ECO:0000313" key="3">
    <source>
        <dbReference type="Proteomes" id="UP000033870"/>
    </source>
</evidence>
<evidence type="ECO:0000313" key="2">
    <source>
        <dbReference type="EMBL" id="KKW42694.1"/>
    </source>
</evidence>
<feature type="transmembrane region" description="Helical" evidence="1">
    <location>
        <begin position="105"/>
        <end position="124"/>
    </location>
</feature>
<organism evidence="2 3">
    <name type="scientific">Candidatus Magasanikbacteria bacterium GW2011_GWA2_56_11</name>
    <dbReference type="NCBI Taxonomy" id="1619044"/>
    <lineage>
        <taxon>Bacteria</taxon>
        <taxon>Candidatus Magasanikiibacteriota</taxon>
    </lineage>
</organism>
<accession>A0A0G2BB10</accession>
<dbReference type="AlphaFoldDB" id="A0A0G2BB10"/>
<name>A0A0G2BB10_9BACT</name>
<evidence type="ECO:0000256" key="1">
    <source>
        <dbReference type="SAM" id="Phobius"/>
    </source>
</evidence>
<dbReference type="Proteomes" id="UP000033870">
    <property type="component" value="Unassembled WGS sequence"/>
</dbReference>
<feature type="transmembrane region" description="Helical" evidence="1">
    <location>
        <begin position="29"/>
        <end position="52"/>
    </location>
</feature>
<reference evidence="2 3" key="1">
    <citation type="journal article" date="2015" name="Nature">
        <title>rRNA introns, odd ribosomes, and small enigmatic genomes across a large radiation of phyla.</title>
        <authorList>
            <person name="Brown C.T."/>
            <person name="Hug L.A."/>
            <person name="Thomas B.C."/>
            <person name="Sharon I."/>
            <person name="Castelle C.J."/>
            <person name="Singh A."/>
            <person name="Wilkins M.J."/>
            <person name="Williams K.H."/>
            <person name="Banfield J.F."/>
        </authorList>
    </citation>
    <scope>NUCLEOTIDE SEQUENCE [LARGE SCALE GENOMIC DNA]</scope>
</reference>
<comment type="caution">
    <text evidence="2">The sequence shown here is derived from an EMBL/GenBank/DDBJ whole genome shotgun (WGS) entry which is preliminary data.</text>
</comment>
<keyword evidence="1" id="KW-0472">Membrane</keyword>
<keyword evidence="1" id="KW-1133">Transmembrane helix</keyword>
<sequence>MSVADRIGKKIHDERLTPSPRWHTAASRAALYTLAALVLILGAVAIAVTWYIVEHFDAEMARYSRRGFAAEWLLALPYVWIGLFVLIAVLLVVQIRHVGRGYRLRLSFLATAAVIISLATGAILRSAGVGDVVDSSLVEAVPGYRAAGSLQERHWLRPGDGLLAGVVHERLAGQEFVLKDVSGRQWRVIVVSSTMPQRFIPPTGSRVRVAGELLDEDRFRAYFIRPLMPGKRRFMHRLLERPPQGNLPAHLSP</sequence>
<dbReference type="STRING" id="1619044.UY92_C0004G0030"/>
<dbReference type="EMBL" id="LCRX01000004">
    <property type="protein sequence ID" value="KKW42694.1"/>
    <property type="molecule type" value="Genomic_DNA"/>
</dbReference>